<evidence type="ECO:0000313" key="3">
    <source>
        <dbReference type="EMBL" id="KAK3288090.1"/>
    </source>
</evidence>
<comment type="caution">
    <text evidence="3">The sequence shown here is derived from an EMBL/GenBank/DDBJ whole genome shotgun (WGS) entry which is preliminary data.</text>
</comment>
<dbReference type="GO" id="GO:0051260">
    <property type="term" value="P:protein homooligomerization"/>
    <property type="evidence" value="ECO:0007669"/>
    <property type="project" value="InterPro"/>
</dbReference>
<keyword evidence="4" id="KW-1185">Reference proteome</keyword>
<accession>A0AAE0H1H4</accession>
<name>A0AAE0H1H4_9CHLO</name>
<gene>
    <name evidence="3" type="ORF">CYMTET_4395</name>
</gene>
<dbReference type="AlphaFoldDB" id="A0AAE0H1H4"/>
<reference evidence="3 4" key="1">
    <citation type="journal article" date="2015" name="Genome Biol. Evol.">
        <title>Comparative Genomics of a Bacterivorous Green Alga Reveals Evolutionary Causalities and Consequences of Phago-Mixotrophic Mode of Nutrition.</title>
        <authorList>
            <person name="Burns J.A."/>
            <person name="Paasch A."/>
            <person name="Narechania A."/>
            <person name="Kim E."/>
        </authorList>
    </citation>
    <scope>NUCLEOTIDE SEQUENCE [LARGE SCALE GENOMIC DNA]</scope>
    <source>
        <strain evidence="3 4">PLY_AMNH</strain>
    </source>
</reference>
<dbReference type="Gene3D" id="3.30.710.10">
    <property type="entry name" value="Potassium Channel Kv1.1, Chain A"/>
    <property type="match status" value="1"/>
</dbReference>
<comment type="pathway">
    <text evidence="1">Protein modification; protein ubiquitination.</text>
</comment>
<dbReference type="SMART" id="SM00225">
    <property type="entry name" value="BTB"/>
    <property type="match status" value="1"/>
</dbReference>
<dbReference type="InterPro" id="IPR003131">
    <property type="entry name" value="T1-type_BTB"/>
</dbReference>
<sequence length="1052" mass="117552">MVFTKHVLPKLRDVDCVALSFDLWMSHKTDEIFSVTATWTTRDWVHGHCSLGLVKMNNGTSGVEIAKCLASLLSKHKLSDKVVAYVKDDGKNLHTCAIALDGIVSCKVKTRFTSTYKFFLSLLDNESAVNMCFSSLVAREYRHRVPSPETWRTAESIVSTLKYPATVCCKSQDRGLWSLADAMNRVGRMYFTFDKEIIELETTLTAAAAAAALDPLVEDAVALQTRHHQKFRAEMRREVNTWLRPFLEPLFSVVPDKAHAFLALAVDPRFKGLGVIVGLIGAEAALRLRDRYDEEHLIPMILANHAIRNAVPTGPAEAPRSSTPVAGGEPELGCHDLQEQEALPEIALLTNAIRAQLKQFRAFAVASDVKDVRFECHSYMRGPPVIVRAAVSYRGLSCLLIEELDLKEHEVRMKQRKLEQQQCDSQSQGECVTLNVGGVHYETTLSTLNKTRYFAAQLGPEALFRSTHTSRGQIFVDRNGELFSEVLEWLRSGTFDVAMPDKKRAALLEEAAFYGIESLLCRLQGKTDPTQLREEDRQMRHAEMEHLKVYMGPATYADILAGEQRHGGLIDVLGNLESFTRKDARELELPLILDEHIPPMLGSGQRMESVCALRAPLGGRATPASIFKERFNEYSGGLLDDLDCTNLVFAGGSVLTCLTHASFPRLESLDRLDQELQRELLSSDAFVGDIDIFLVGLSPEQAAAKLEQICVQLKANAFRKGKTSLFVVRGTYAVTFVRGFPLRHVQVILHCYQSPIDVVMHFDIDCCCVLYDGDRVLCQPRARRAINHRVNVADTDMRSPTYEKRLTKYSGRGFAVAVPGLDTTRLNPALFNAARCTWDGKWISLEDSAGKTMRVAGLAKLLVASRGMKDPQLRLPSAETQICSGQETEEGVKTGDDYDPAAAVRLPFDNSHKSAETIQGHFVTNLIAAGFLKGETTDGVRWKPGWLNRSGVIEKKKATVPLDVVWDLLKTHPTDPPSSGLVYVKDACHRQVHLSAVDEQADETLGELFEAKMNVPRHIKFTTYEDTTPLTMPRPRFYHDYSEMDWFENVYK</sequence>
<dbReference type="SUPFAM" id="SSF53098">
    <property type="entry name" value="Ribonuclease H-like"/>
    <property type="match status" value="1"/>
</dbReference>
<proteinExistence type="predicted"/>
<dbReference type="EMBL" id="LGRX02000603">
    <property type="protein sequence ID" value="KAK3288090.1"/>
    <property type="molecule type" value="Genomic_DNA"/>
</dbReference>
<dbReference type="InterPro" id="IPR012337">
    <property type="entry name" value="RNaseH-like_sf"/>
</dbReference>
<dbReference type="InterPro" id="IPR000210">
    <property type="entry name" value="BTB/POZ_dom"/>
</dbReference>
<organism evidence="3 4">
    <name type="scientific">Cymbomonas tetramitiformis</name>
    <dbReference type="NCBI Taxonomy" id="36881"/>
    <lineage>
        <taxon>Eukaryota</taxon>
        <taxon>Viridiplantae</taxon>
        <taxon>Chlorophyta</taxon>
        <taxon>Pyramimonadophyceae</taxon>
        <taxon>Pyramimonadales</taxon>
        <taxon>Pyramimonadaceae</taxon>
        <taxon>Cymbomonas</taxon>
    </lineage>
</organism>
<dbReference type="Proteomes" id="UP001190700">
    <property type="component" value="Unassembled WGS sequence"/>
</dbReference>
<protein>
    <recommendedName>
        <fullName evidence="2">BTB domain-containing protein</fullName>
    </recommendedName>
</protein>
<dbReference type="Pfam" id="PF02214">
    <property type="entry name" value="BTB_2"/>
    <property type="match status" value="1"/>
</dbReference>
<dbReference type="SUPFAM" id="SSF54695">
    <property type="entry name" value="POZ domain"/>
    <property type="match status" value="1"/>
</dbReference>
<dbReference type="CDD" id="cd18316">
    <property type="entry name" value="BTB_POZ_KCTD-like"/>
    <property type="match status" value="1"/>
</dbReference>
<dbReference type="PANTHER" id="PTHR43558">
    <property type="entry name" value="REDUCTASE, PUTATIVE (AFU_ORTHOLOGUE AFUA_3G10540)-RELATED"/>
    <property type="match status" value="1"/>
</dbReference>
<dbReference type="InterPro" id="IPR053354">
    <property type="entry name" value="MGDG_epimerase"/>
</dbReference>
<dbReference type="PANTHER" id="PTHR43558:SF6">
    <property type="entry name" value="REDUCTASE, PUTATIVE (AFU_ORTHOLOGUE AFUA_3G10540)-RELATED"/>
    <property type="match status" value="1"/>
</dbReference>
<evidence type="ECO:0000256" key="1">
    <source>
        <dbReference type="ARBA" id="ARBA00004906"/>
    </source>
</evidence>
<feature type="domain" description="BTB" evidence="2">
    <location>
        <begin position="430"/>
        <end position="531"/>
    </location>
</feature>
<evidence type="ECO:0000259" key="2">
    <source>
        <dbReference type="SMART" id="SM00225"/>
    </source>
</evidence>
<dbReference type="InterPro" id="IPR011333">
    <property type="entry name" value="SKP1/BTB/POZ_sf"/>
</dbReference>
<evidence type="ECO:0000313" key="4">
    <source>
        <dbReference type="Proteomes" id="UP001190700"/>
    </source>
</evidence>